<dbReference type="FunFam" id="3.40.50.300:FF:000006">
    <property type="entry name" value="DNA-binding transcriptional regulator NtrC"/>
    <property type="match status" value="1"/>
</dbReference>
<dbReference type="PANTHER" id="PTHR32071:SF57">
    <property type="entry name" value="C4-DICARBOXYLATE TRANSPORT TRANSCRIPTIONAL REGULATORY PROTEIN DCTD"/>
    <property type="match status" value="1"/>
</dbReference>
<dbReference type="CDD" id="cd00130">
    <property type="entry name" value="PAS"/>
    <property type="match status" value="1"/>
</dbReference>
<dbReference type="GO" id="GO:0006355">
    <property type="term" value="P:regulation of DNA-templated transcription"/>
    <property type="evidence" value="ECO:0007669"/>
    <property type="project" value="InterPro"/>
</dbReference>
<evidence type="ECO:0000256" key="7">
    <source>
        <dbReference type="ARBA" id="ARBA00029500"/>
    </source>
</evidence>
<dbReference type="PROSITE" id="PS00676">
    <property type="entry name" value="SIGMA54_INTERACT_2"/>
    <property type="match status" value="1"/>
</dbReference>
<dbReference type="GO" id="GO:0003677">
    <property type="term" value="F:DNA binding"/>
    <property type="evidence" value="ECO:0007669"/>
    <property type="project" value="UniProtKB-KW"/>
</dbReference>
<keyword evidence="4" id="KW-0805">Transcription regulation</keyword>
<dbReference type="InterPro" id="IPR035965">
    <property type="entry name" value="PAS-like_dom_sf"/>
</dbReference>
<dbReference type="NCBIfam" id="TIGR00229">
    <property type="entry name" value="sensory_box"/>
    <property type="match status" value="1"/>
</dbReference>
<dbReference type="InterPro" id="IPR030828">
    <property type="entry name" value="HTH_TyrR"/>
</dbReference>
<keyword evidence="6" id="KW-0804">Transcription</keyword>
<gene>
    <name evidence="12" type="ORF">QY95_02251</name>
</gene>
<dbReference type="Pfam" id="PF25601">
    <property type="entry name" value="AAA_lid_14"/>
    <property type="match status" value="1"/>
</dbReference>
<dbReference type="EMBL" id="JWIR02000040">
    <property type="protein sequence ID" value="KKB39621.1"/>
    <property type="molecule type" value="Genomic_DNA"/>
</dbReference>
<dbReference type="InterPro" id="IPR027417">
    <property type="entry name" value="P-loop_NTPase"/>
</dbReference>
<dbReference type="Pfam" id="PF18024">
    <property type="entry name" value="HTH_50"/>
    <property type="match status" value="1"/>
</dbReference>
<evidence type="ECO:0000259" key="9">
    <source>
        <dbReference type="PROSITE" id="PS50045"/>
    </source>
</evidence>
<feature type="coiled-coil region" evidence="8">
    <location>
        <begin position="224"/>
        <end position="254"/>
    </location>
</feature>
<dbReference type="SUPFAM" id="SSF46689">
    <property type="entry name" value="Homeodomain-like"/>
    <property type="match status" value="1"/>
</dbReference>
<dbReference type="PROSITE" id="PS50112">
    <property type="entry name" value="PAS"/>
    <property type="match status" value="1"/>
</dbReference>
<dbReference type="Pfam" id="PF00158">
    <property type="entry name" value="Sigma54_activat"/>
    <property type="match status" value="1"/>
</dbReference>
<dbReference type="InterPro" id="IPR058031">
    <property type="entry name" value="AAA_lid_NorR"/>
</dbReference>
<evidence type="ECO:0000256" key="6">
    <source>
        <dbReference type="ARBA" id="ARBA00023163"/>
    </source>
</evidence>
<dbReference type="InterPro" id="IPR003593">
    <property type="entry name" value="AAA+_ATPase"/>
</dbReference>
<evidence type="ECO:0000259" key="11">
    <source>
        <dbReference type="PROSITE" id="PS50113"/>
    </source>
</evidence>
<evidence type="ECO:0000256" key="1">
    <source>
        <dbReference type="ARBA" id="ARBA00022741"/>
    </source>
</evidence>
<reference evidence="12" key="1">
    <citation type="submission" date="2015-02" db="EMBL/GenBank/DDBJ databases">
        <title>Genome Assembly of Bacillaceae bacterium MTCC 8252.</title>
        <authorList>
            <person name="Verma A."/>
            <person name="Khatri I."/>
            <person name="Mual P."/>
            <person name="Subramanian S."/>
            <person name="Krishnamurthi S."/>
        </authorList>
    </citation>
    <scope>NUCLEOTIDE SEQUENCE [LARGE SCALE GENOMIC DNA]</scope>
    <source>
        <strain evidence="12">MTCC 8252</strain>
    </source>
</reference>
<dbReference type="SUPFAM" id="SSF55785">
    <property type="entry name" value="PYP-like sensor domain (PAS domain)"/>
    <property type="match status" value="1"/>
</dbReference>
<evidence type="ECO:0000256" key="4">
    <source>
        <dbReference type="ARBA" id="ARBA00023015"/>
    </source>
</evidence>
<feature type="domain" description="PAC" evidence="11">
    <location>
        <begin position="183"/>
        <end position="236"/>
    </location>
</feature>
<dbReference type="InterPro" id="IPR002078">
    <property type="entry name" value="Sigma_54_int"/>
</dbReference>
<comment type="caution">
    <text evidence="12">The sequence shown here is derived from an EMBL/GenBank/DDBJ whole genome shotgun (WGS) entry which is preliminary data.</text>
</comment>
<keyword evidence="8" id="KW-0175">Coiled coil</keyword>
<dbReference type="InterPro" id="IPR025662">
    <property type="entry name" value="Sigma_54_int_dom_ATP-bd_1"/>
</dbReference>
<proteinExistence type="predicted"/>
<evidence type="ECO:0000256" key="3">
    <source>
        <dbReference type="ARBA" id="ARBA00022840"/>
    </source>
</evidence>
<evidence type="ECO:0000313" key="13">
    <source>
        <dbReference type="Proteomes" id="UP000031563"/>
    </source>
</evidence>
<dbReference type="PROSITE" id="PS50113">
    <property type="entry name" value="PAC"/>
    <property type="match status" value="1"/>
</dbReference>
<protein>
    <recommendedName>
        <fullName evidence="7">HTH-type transcriptional regulatory protein TyrR</fullName>
    </recommendedName>
</protein>
<keyword evidence="5" id="KW-0238">DNA-binding</keyword>
<dbReference type="PROSITE" id="PS00675">
    <property type="entry name" value="SIGMA54_INTERACT_1"/>
    <property type="match status" value="1"/>
</dbReference>
<dbReference type="SUPFAM" id="SSF52540">
    <property type="entry name" value="P-loop containing nucleoside triphosphate hydrolases"/>
    <property type="match status" value="1"/>
</dbReference>
<dbReference type="Gene3D" id="1.10.8.60">
    <property type="match status" value="1"/>
</dbReference>
<evidence type="ECO:0000313" key="12">
    <source>
        <dbReference type="EMBL" id="KKB39621.1"/>
    </source>
</evidence>
<evidence type="ECO:0000256" key="5">
    <source>
        <dbReference type="ARBA" id="ARBA00023125"/>
    </source>
</evidence>
<keyword evidence="2" id="KW-0058">Aromatic hydrocarbons catabolism</keyword>
<dbReference type="Gene3D" id="3.30.450.20">
    <property type="entry name" value="PAS domain"/>
    <property type="match status" value="1"/>
</dbReference>
<dbReference type="SMART" id="SM00382">
    <property type="entry name" value="AAA"/>
    <property type="match status" value="1"/>
</dbReference>
<dbReference type="Gene3D" id="1.10.10.60">
    <property type="entry name" value="Homeodomain-like"/>
    <property type="match status" value="1"/>
</dbReference>
<dbReference type="InterPro" id="IPR000700">
    <property type="entry name" value="PAS-assoc_C"/>
</dbReference>
<evidence type="ECO:0000259" key="10">
    <source>
        <dbReference type="PROSITE" id="PS50112"/>
    </source>
</evidence>
<dbReference type="PANTHER" id="PTHR32071">
    <property type="entry name" value="TRANSCRIPTIONAL REGULATORY PROTEIN"/>
    <property type="match status" value="1"/>
</dbReference>
<dbReference type="Gene3D" id="3.40.50.300">
    <property type="entry name" value="P-loop containing nucleotide triphosphate hydrolases"/>
    <property type="match status" value="1"/>
</dbReference>
<name>A0A0F5I275_BACTR</name>
<dbReference type="InterPro" id="IPR025944">
    <property type="entry name" value="Sigma_54_int_dom_CS"/>
</dbReference>
<dbReference type="PROSITE" id="PS50045">
    <property type="entry name" value="SIGMA54_INTERACT_4"/>
    <property type="match status" value="1"/>
</dbReference>
<feature type="domain" description="Sigma-54 factor interaction" evidence="9">
    <location>
        <begin position="261"/>
        <end position="490"/>
    </location>
</feature>
<dbReference type="InterPro" id="IPR025943">
    <property type="entry name" value="Sigma_54_int_dom_ATP-bd_2"/>
</dbReference>
<dbReference type="Pfam" id="PF13426">
    <property type="entry name" value="PAS_9"/>
    <property type="match status" value="1"/>
</dbReference>
<dbReference type="InterPro" id="IPR009057">
    <property type="entry name" value="Homeodomain-like_sf"/>
</dbReference>
<sequence length="577" mass="66279">MGAPRESVMRKKRYEDSLQESQLNEFVQSIDRPSAVFTLEGKLIKANKLAAALLTAEFIKALSFQQWKSEKGMLRQKVIQDNKCFVCIARKIDLVLHQFYFVYIEKENTKREVPVLNNIVGCVMDSAQEGIYITDGEGYTLKINDTYSTITGIAKQDVEGKHVSELIMRGYFDSSVTAKVIKYRQKVSVMQKINNERNIWLVSGTPVFDKYNNLILVINTLYDMTKLNELQERLKKQALSLKEQEREIEKLRSKASEIPGFIAQSRVMDVTVDRINRLSKVDTSVLILGETGTGKNVIAEKIHSLSDRKNGPFIEVNCGAIPESLFESELFGYRKGAFTGAANEGKQGIIESAEGGTLFLDEIGEMPLALQVKLLTVLQNKKVRRVGDVKGRDVDIRIIAATNKEPKVLIEKQKLREDLYYRLSVVTVDLPPLRDRKEDIYLLTKHFLDKFNRKHQKQLKLAKEVYFTFEFYSWPGNIRELEHIVEQLVVLNDGPVVKETDLPESFQQLLSSRPAYYDEGRKPLKELVNGFEKRYIEELWEEHQDIYEVSEKLGLHRTTLLRKAEKLGILLKKTNKD</sequence>
<feature type="domain" description="PAS" evidence="10">
    <location>
        <begin position="123"/>
        <end position="167"/>
    </location>
</feature>
<dbReference type="InterPro" id="IPR000014">
    <property type="entry name" value="PAS"/>
</dbReference>
<keyword evidence="3" id="KW-0067">ATP-binding</keyword>
<dbReference type="GO" id="GO:0005524">
    <property type="term" value="F:ATP binding"/>
    <property type="evidence" value="ECO:0007669"/>
    <property type="project" value="UniProtKB-KW"/>
</dbReference>
<dbReference type="Proteomes" id="UP000031563">
    <property type="component" value="Unassembled WGS sequence"/>
</dbReference>
<dbReference type="PROSITE" id="PS00688">
    <property type="entry name" value="SIGMA54_INTERACT_3"/>
    <property type="match status" value="1"/>
</dbReference>
<keyword evidence="13" id="KW-1185">Reference proteome</keyword>
<keyword evidence="1" id="KW-0547">Nucleotide-binding</keyword>
<dbReference type="STRING" id="1221996.QY95_02251"/>
<dbReference type="AlphaFoldDB" id="A0A0F5I275"/>
<organism evidence="12 13">
    <name type="scientific">Bacillus thermotolerans</name>
    <name type="common">Quasibacillus thermotolerans</name>
    <dbReference type="NCBI Taxonomy" id="1221996"/>
    <lineage>
        <taxon>Bacteria</taxon>
        <taxon>Bacillati</taxon>
        <taxon>Bacillota</taxon>
        <taxon>Bacilli</taxon>
        <taxon>Bacillales</taxon>
        <taxon>Bacillaceae</taxon>
        <taxon>Bacillus</taxon>
    </lineage>
</organism>
<accession>A0A0F5I275</accession>
<evidence type="ECO:0000256" key="2">
    <source>
        <dbReference type="ARBA" id="ARBA00022797"/>
    </source>
</evidence>
<evidence type="ECO:0000256" key="8">
    <source>
        <dbReference type="SAM" id="Coils"/>
    </source>
</evidence>
<dbReference type="CDD" id="cd00009">
    <property type="entry name" value="AAA"/>
    <property type="match status" value="1"/>
</dbReference>
<dbReference type="SMART" id="SM00091">
    <property type="entry name" value="PAS"/>
    <property type="match status" value="1"/>
</dbReference>